<keyword evidence="2" id="KW-1185">Reference proteome</keyword>
<protein>
    <submittedName>
        <fullName evidence="1">Uncharacterized protein</fullName>
    </submittedName>
</protein>
<sequence length="53" mass="6224">KEFEMVVTPVCHTGIETWVLLFHSYIPVMQLRMESLTFYCYPILDHTSTDTSI</sequence>
<feature type="non-terminal residue" evidence="1">
    <location>
        <position position="1"/>
    </location>
</feature>
<reference evidence="1" key="1">
    <citation type="submission" date="2022-03" db="EMBL/GenBank/DDBJ databases">
        <authorList>
            <person name="Alioto T."/>
            <person name="Alioto T."/>
            <person name="Gomez Garrido J."/>
        </authorList>
    </citation>
    <scope>NUCLEOTIDE SEQUENCE</scope>
</reference>
<accession>A0AAD1R8Q7</accession>
<evidence type="ECO:0000313" key="2">
    <source>
        <dbReference type="Proteomes" id="UP001295444"/>
    </source>
</evidence>
<dbReference type="Proteomes" id="UP001295444">
    <property type="component" value="Chromosome 01"/>
</dbReference>
<organism evidence="1 2">
    <name type="scientific">Pelobates cultripes</name>
    <name type="common">Western spadefoot toad</name>
    <dbReference type="NCBI Taxonomy" id="61616"/>
    <lineage>
        <taxon>Eukaryota</taxon>
        <taxon>Metazoa</taxon>
        <taxon>Chordata</taxon>
        <taxon>Craniata</taxon>
        <taxon>Vertebrata</taxon>
        <taxon>Euteleostomi</taxon>
        <taxon>Amphibia</taxon>
        <taxon>Batrachia</taxon>
        <taxon>Anura</taxon>
        <taxon>Pelobatoidea</taxon>
        <taxon>Pelobatidae</taxon>
        <taxon>Pelobates</taxon>
    </lineage>
</organism>
<gene>
    <name evidence="1" type="ORF">PECUL_23A040423</name>
</gene>
<feature type="non-terminal residue" evidence="1">
    <location>
        <position position="53"/>
    </location>
</feature>
<dbReference type="AlphaFoldDB" id="A0AAD1R8Q7"/>
<dbReference type="EMBL" id="OW240912">
    <property type="protein sequence ID" value="CAH2224656.1"/>
    <property type="molecule type" value="Genomic_DNA"/>
</dbReference>
<proteinExistence type="predicted"/>
<name>A0AAD1R8Q7_PELCU</name>
<evidence type="ECO:0000313" key="1">
    <source>
        <dbReference type="EMBL" id="CAH2224656.1"/>
    </source>
</evidence>